<sequence length="641" mass="68375">MEFIKKLIPKGEHIPTRQFAGKIGLIALILTVGTSLIHAWMNSFGLLMAIKMNAIHLGTVMAIVFLYYPATAKSPKDRPSVLDWIFAALALTGAFYILTQYDRILAAHLNVGIADLAMATVTMLLLIEASRRAVGLPLTILSIIFVLYTKFGPYFPGLFAHQGFSWERIIIRMGLTDEGIYGVSLMVSSTYVFMFILFGAFLAATKTSDFFNDFSLALAGKYRGGPAKVAVVASALMGSISGSAQANVATTGAITIPLMKRVGYAPHFAGAVEAAASTGGILMPPIMGAAAFIMSTFLGVPYAKIMLAGATPAILYYLAIMFMVDLRAKKRGLKGLSASEIPPLKETLLKRGHMMIPLGLIIYFLLAGYTPLFSAFLGLVSVIVLSFLRKETRMSLRDFINALDLGARSAAPVGIACGVVGFIVGSVGMTGVGQIVALNIIMFSGGKLWAALILCMFAALVLGMGLPATACYIITATIAAPALQQMGVTPIAAHFFAFYYGTMSAVVPPVALTSYTAAGLAGAKPMRVAIHGFGLALSGLLLPYLFVYNNALLLVDTTLKAYLFTVSMALVGVFSLSVGIIGMLKTNMPVWERVLFAVIGIGMVSPLGVYKLAGLVLFTGMVVQHYWRNKKILENPQPDTL</sequence>
<dbReference type="eggNOG" id="COG4666">
    <property type="taxonomic scope" value="Bacteria"/>
</dbReference>
<gene>
    <name evidence="3" type="ordered locus">Tlie_0513</name>
</gene>
<feature type="transmembrane region" description="Helical" evidence="1">
    <location>
        <begin position="180"/>
        <end position="204"/>
    </location>
</feature>
<feature type="transmembrane region" description="Helical" evidence="1">
    <location>
        <begin position="305"/>
        <end position="328"/>
    </location>
</feature>
<dbReference type="NCBIfam" id="TIGR02123">
    <property type="entry name" value="TRAP_fused"/>
    <property type="match status" value="1"/>
</dbReference>
<feature type="transmembrane region" description="Helical" evidence="1">
    <location>
        <begin position="20"/>
        <end position="40"/>
    </location>
</feature>
<dbReference type="PANTHER" id="PTHR43849">
    <property type="entry name" value="BLL3936 PROTEIN"/>
    <property type="match status" value="1"/>
</dbReference>
<dbReference type="Proteomes" id="UP000005868">
    <property type="component" value="Chromosome"/>
</dbReference>
<dbReference type="EMBL" id="CP003096">
    <property type="protein sequence ID" value="AER66248.1"/>
    <property type="molecule type" value="Genomic_DNA"/>
</dbReference>
<keyword evidence="1" id="KW-0812">Transmembrane</keyword>
<evidence type="ECO:0000313" key="3">
    <source>
        <dbReference type="EMBL" id="AER66248.1"/>
    </source>
</evidence>
<evidence type="ECO:0000256" key="1">
    <source>
        <dbReference type="SAM" id="Phobius"/>
    </source>
</evidence>
<dbReference type="HOGENOM" id="CLU_007041_3_1_0"/>
<keyword evidence="4" id="KW-1185">Reference proteome</keyword>
<accession>G7V812</accession>
<feature type="transmembrane region" description="Helical" evidence="1">
    <location>
        <begin position="487"/>
        <end position="508"/>
    </location>
</feature>
<feature type="transmembrane region" description="Helical" evidence="1">
    <location>
        <begin position="80"/>
        <end position="98"/>
    </location>
</feature>
<dbReference type="Pfam" id="PF06808">
    <property type="entry name" value="DctM"/>
    <property type="match status" value="1"/>
</dbReference>
<feature type="transmembrane region" description="Helical" evidence="1">
    <location>
        <begin position="104"/>
        <end position="127"/>
    </location>
</feature>
<dbReference type="InterPro" id="IPR010656">
    <property type="entry name" value="DctM"/>
</dbReference>
<proteinExistence type="predicted"/>
<dbReference type="AlphaFoldDB" id="G7V812"/>
<feature type="transmembrane region" description="Helical" evidence="1">
    <location>
        <begin position="528"/>
        <end position="549"/>
    </location>
</feature>
<feature type="transmembrane region" description="Helical" evidence="1">
    <location>
        <begin position="268"/>
        <end position="293"/>
    </location>
</feature>
<feature type="transmembrane region" description="Helical" evidence="1">
    <location>
        <begin position="134"/>
        <end position="151"/>
    </location>
</feature>
<feature type="transmembrane region" description="Helical" evidence="1">
    <location>
        <begin position="46"/>
        <end position="68"/>
    </location>
</feature>
<organism evidence="3 4">
    <name type="scientific">Thermovirga lienii (strain ATCC BAA-1197 / DSM 17291 / Cas60314)</name>
    <dbReference type="NCBI Taxonomy" id="580340"/>
    <lineage>
        <taxon>Bacteria</taxon>
        <taxon>Thermotogati</taxon>
        <taxon>Synergistota</taxon>
        <taxon>Synergistia</taxon>
        <taxon>Synergistales</taxon>
        <taxon>Thermovirgaceae</taxon>
        <taxon>Thermovirga</taxon>
    </lineage>
</organism>
<keyword evidence="1" id="KW-1133">Transmembrane helix</keyword>
<dbReference type="STRING" id="580340.Tlie_0513"/>
<dbReference type="InterPro" id="IPR011853">
    <property type="entry name" value="TRAP_DctM-Dct_fused"/>
</dbReference>
<protein>
    <submittedName>
        <fullName evidence="3">TRAP transporter, 4TM/12TM fusion protein</fullName>
    </submittedName>
</protein>
<feature type="transmembrane region" description="Helical" evidence="1">
    <location>
        <begin position="561"/>
        <end position="582"/>
    </location>
</feature>
<feature type="transmembrane region" description="Helical" evidence="1">
    <location>
        <begin position="594"/>
        <end position="623"/>
    </location>
</feature>
<evidence type="ECO:0000313" key="4">
    <source>
        <dbReference type="Proteomes" id="UP000005868"/>
    </source>
</evidence>
<dbReference type="KEGG" id="tli:Tlie_0513"/>
<feature type="transmembrane region" description="Helical" evidence="1">
    <location>
        <begin position="409"/>
        <end position="442"/>
    </location>
</feature>
<dbReference type="OrthoDB" id="464at2"/>
<reference evidence="4" key="1">
    <citation type="submission" date="2011-10" db="EMBL/GenBank/DDBJ databases">
        <title>The complete genome of chromosome of Thermovirga lienii DSM 17291.</title>
        <authorList>
            <consortium name="US DOE Joint Genome Institute (JGI-PGF)"/>
            <person name="Lucas S."/>
            <person name="Copeland A."/>
            <person name="Lapidus A."/>
            <person name="Glavina del Rio T."/>
            <person name="Dalin E."/>
            <person name="Tice H."/>
            <person name="Bruce D."/>
            <person name="Goodwin L."/>
            <person name="Pitluck S."/>
            <person name="Peters L."/>
            <person name="Mikhailova N."/>
            <person name="Saunders E."/>
            <person name="Kyrpides N."/>
            <person name="Mavromatis K."/>
            <person name="Ivanova N."/>
            <person name="Last F.I."/>
            <person name="Brettin T."/>
            <person name="Detter J.C."/>
            <person name="Han C."/>
            <person name="Larimer F."/>
            <person name="Land M."/>
            <person name="Hauser L."/>
            <person name="Markowitz V."/>
            <person name="Cheng J.-F."/>
            <person name="Hugenholtz P."/>
            <person name="Woyke T."/>
            <person name="Wu D."/>
            <person name="Spring S."/>
            <person name="Schroeder M."/>
            <person name="Brambilla E.-M."/>
            <person name="Klenk H.-P."/>
            <person name="Eisen J.A."/>
        </authorList>
    </citation>
    <scope>NUCLEOTIDE SEQUENCE [LARGE SCALE GENOMIC DNA]</scope>
    <source>
        <strain evidence="4">ATCC BAA-1197 / DSM 17291 / Cas60314</strain>
    </source>
</reference>
<reference evidence="3 4" key="2">
    <citation type="journal article" date="2012" name="Stand. Genomic Sci.">
        <title>Genome sequence of the moderately thermophilic, amino-acid-degrading and sulfur-reducing bacterium Thermovirga lienii type strain (Cas60314(T)).</title>
        <authorList>
            <person name="Goker M."/>
            <person name="Saunders E."/>
            <person name="Lapidus A."/>
            <person name="Nolan M."/>
            <person name="Lucas S."/>
            <person name="Hammon N."/>
            <person name="Deshpande S."/>
            <person name="Cheng J.F."/>
            <person name="Han C."/>
            <person name="Tapia R."/>
            <person name="Goodwin L.A."/>
            <person name="Pitluck S."/>
            <person name="Liolios K."/>
            <person name="Mavromatis K."/>
            <person name="Pagani I."/>
            <person name="Ivanova N."/>
            <person name="Mikhailova N."/>
            <person name="Pati A."/>
            <person name="Chen A."/>
            <person name="Palaniappan K."/>
            <person name="Land M."/>
            <person name="Chang Y.J."/>
            <person name="Jeffries C.D."/>
            <person name="Brambilla E.M."/>
            <person name="Rohde M."/>
            <person name="Spring S."/>
            <person name="Detter J.C."/>
            <person name="Woyke T."/>
            <person name="Bristow J."/>
            <person name="Eisen J.A."/>
            <person name="Markowitz V."/>
            <person name="Hugenholtz P."/>
            <person name="Kyrpides N.C."/>
            <person name="Klenk H.P."/>
        </authorList>
    </citation>
    <scope>NUCLEOTIDE SEQUENCE [LARGE SCALE GENOMIC DNA]</scope>
    <source>
        <strain evidence="4">ATCC BAA-1197 / DSM 17291 / Cas60314</strain>
    </source>
</reference>
<dbReference type="PANTHER" id="PTHR43849:SF2">
    <property type="entry name" value="BLL3936 PROTEIN"/>
    <property type="match status" value="1"/>
</dbReference>
<evidence type="ECO:0000259" key="2">
    <source>
        <dbReference type="Pfam" id="PF06808"/>
    </source>
</evidence>
<keyword evidence="1" id="KW-0472">Membrane</keyword>
<feature type="domain" description="TRAP C4-dicarboxylate transport system permease DctM subunit" evidence="2">
    <location>
        <begin position="122"/>
        <end position="556"/>
    </location>
</feature>
<name>G7V812_THELD</name>
<feature type="transmembrane region" description="Helical" evidence="1">
    <location>
        <begin position="448"/>
        <end position="475"/>
    </location>
</feature>